<dbReference type="AlphaFoldDB" id="A0A8H9M5E9"/>
<protein>
    <submittedName>
        <fullName evidence="1">Uncharacterized protein</fullName>
    </submittedName>
</protein>
<reference evidence="2" key="1">
    <citation type="journal article" date="2019" name="Int. J. Syst. Evol. Microbiol.">
        <title>The Global Catalogue of Microorganisms (GCM) 10K type strain sequencing project: providing services to taxonomists for standard genome sequencing and annotation.</title>
        <authorList>
            <consortium name="The Broad Institute Genomics Platform"/>
            <consortium name="The Broad Institute Genome Sequencing Center for Infectious Disease"/>
            <person name="Wu L."/>
            <person name="Ma J."/>
        </authorList>
    </citation>
    <scope>NUCLEOTIDE SEQUENCE [LARGE SCALE GENOMIC DNA]</scope>
    <source>
        <strain evidence="2">KCTC 42083</strain>
    </source>
</reference>
<organism evidence="1 2">
    <name type="scientific">Alcaligenes pakistanensis</name>
    <dbReference type="NCBI Taxonomy" id="1482717"/>
    <lineage>
        <taxon>Bacteria</taxon>
        <taxon>Pseudomonadati</taxon>
        <taxon>Pseudomonadota</taxon>
        <taxon>Betaproteobacteria</taxon>
        <taxon>Burkholderiales</taxon>
        <taxon>Alcaligenaceae</taxon>
        <taxon>Alcaligenes</taxon>
    </lineage>
</organism>
<evidence type="ECO:0000313" key="2">
    <source>
        <dbReference type="Proteomes" id="UP000608923"/>
    </source>
</evidence>
<name>A0A8H9M5E9_9BURK</name>
<evidence type="ECO:0000313" key="1">
    <source>
        <dbReference type="EMBL" id="GHC52535.1"/>
    </source>
</evidence>
<accession>A0A8H9M5E9</accession>
<keyword evidence="2" id="KW-1185">Reference proteome</keyword>
<gene>
    <name evidence="1" type="ORF">GCM10010096_25830</name>
</gene>
<proteinExistence type="predicted"/>
<dbReference type="EMBL" id="BMZN01000004">
    <property type="protein sequence ID" value="GHC52535.1"/>
    <property type="molecule type" value="Genomic_DNA"/>
</dbReference>
<sequence length="57" mass="6432">MAGLGDSYTVYLYSILGQVNAANHMAGLCREDRLRKSRASPIWYDFVFIRYLGEGSV</sequence>
<comment type="caution">
    <text evidence="1">The sequence shown here is derived from an EMBL/GenBank/DDBJ whole genome shotgun (WGS) entry which is preliminary data.</text>
</comment>
<dbReference type="Proteomes" id="UP000608923">
    <property type="component" value="Unassembled WGS sequence"/>
</dbReference>